<evidence type="ECO:0000256" key="1">
    <source>
        <dbReference type="SAM" id="MobiDB-lite"/>
    </source>
</evidence>
<dbReference type="PANTHER" id="PTHR23148">
    <property type="entry name" value="SERINE/ARGININE REGULATED NUCLEAR MATRIX PROTEIN"/>
    <property type="match status" value="1"/>
</dbReference>
<dbReference type="EMBL" id="ML977148">
    <property type="protein sequence ID" value="KAF1988537.1"/>
    <property type="molecule type" value="Genomic_DNA"/>
</dbReference>
<gene>
    <name evidence="2" type="ORF">K402DRAFT_402731</name>
</gene>
<dbReference type="SUPFAM" id="SSF46785">
    <property type="entry name" value="Winged helix' DNA-binding domain"/>
    <property type="match status" value="1"/>
</dbReference>
<dbReference type="GO" id="GO:0005681">
    <property type="term" value="C:spliceosomal complex"/>
    <property type="evidence" value="ECO:0007669"/>
    <property type="project" value="TreeGrafter"/>
</dbReference>
<dbReference type="UniPathway" id="UPA00143"/>
<evidence type="ECO:0000313" key="2">
    <source>
        <dbReference type="EMBL" id="KAF1988537.1"/>
    </source>
</evidence>
<feature type="region of interest" description="Disordered" evidence="1">
    <location>
        <begin position="1"/>
        <end position="21"/>
    </location>
</feature>
<dbReference type="Gene3D" id="1.10.10.2670">
    <property type="entry name" value="E3 ubiquitin-protein ligase"/>
    <property type="match status" value="1"/>
</dbReference>
<feature type="compositionally biased region" description="Polar residues" evidence="1">
    <location>
        <begin position="806"/>
        <end position="815"/>
    </location>
</feature>
<proteinExistence type="predicted"/>
<dbReference type="GO" id="GO:0016567">
    <property type="term" value="P:protein ubiquitination"/>
    <property type="evidence" value="ECO:0007669"/>
    <property type="project" value="UniProtKB-UniPathway"/>
</dbReference>
<dbReference type="Proteomes" id="UP000800041">
    <property type="component" value="Unassembled WGS sequence"/>
</dbReference>
<reference evidence="2" key="1">
    <citation type="journal article" date="2020" name="Stud. Mycol.">
        <title>101 Dothideomycetes genomes: a test case for predicting lifestyles and emergence of pathogens.</title>
        <authorList>
            <person name="Haridas S."/>
            <person name="Albert R."/>
            <person name="Binder M."/>
            <person name="Bloem J."/>
            <person name="Labutti K."/>
            <person name="Salamov A."/>
            <person name="Andreopoulos B."/>
            <person name="Baker S."/>
            <person name="Barry K."/>
            <person name="Bills G."/>
            <person name="Bluhm B."/>
            <person name="Cannon C."/>
            <person name="Castanera R."/>
            <person name="Culley D."/>
            <person name="Daum C."/>
            <person name="Ezra D."/>
            <person name="Gonzalez J."/>
            <person name="Henrissat B."/>
            <person name="Kuo A."/>
            <person name="Liang C."/>
            <person name="Lipzen A."/>
            <person name="Lutzoni F."/>
            <person name="Magnuson J."/>
            <person name="Mondo S."/>
            <person name="Nolan M."/>
            <person name="Ohm R."/>
            <person name="Pangilinan J."/>
            <person name="Park H.-J."/>
            <person name="Ramirez L."/>
            <person name="Alfaro M."/>
            <person name="Sun H."/>
            <person name="Tritt A."/>
            <person name="Yoshinaga Y."/>
            <person name="Zwiers L.-H."/>
            <person name="Turgeon B."/>
            <person name="Goodwin S."/>
            <person name="Spatafora J."/>
            <person name="Crous P."/>
            <person name="Grigoriev I."/>
        </authorList>
    </citation>
    <scope>NUCLEOTIDE SEQUENCE</scope>
    <source>
        <strain evidence="2">CBS 113979</strain>
    </source>
</reference>
<name>A0A6G1H659_9PEZI</name>
<feature type="region of interest" description="Disordered" evidence="1">
    <location>
        <begin position="459"/>
        <end position="517"/>
    </location>
</feature>
<dbReference type="InterPro" id="IPR052225">
    <property type="entry name" value="Ser/Arg_repetitive_matrix"/>
</dbReference>
<feature type="compositionally biased region" description="Basic and acidic residues" evidence="1">
    <location>
        <begin position="665"/>
        <end position="760"/>
    </location>
</feature>
<evidence type="ECO:0000313" key="3">
    <source>
        <dbReference type="Proteomes" id="UP000800041"/>
    </source>
</evidence>
<feature type="compositionally biased region" description="Basic and acidic residues" evidence="1">
    <location>
        <begin position="816"/>
        <end position="841"/>
    </location>
</feature>
<dbReference type="OrthoDB" id="2587563at2759"/>
<dbReference type="GO" id="GO:0003723">
    <property type="term" value="F:RNA binding"/>
    <property type="evidence" value="ECO:0007669"/>
    <property type="project" value="TreeGrafter"/>
</dbReference>
<feature type="compositionally biased region" description="Low complexity" evidence="1">
    <location>
        <begin position="770"/>
        <end position="783"/>
    </location>
</feature>
<protein>
    <submittedName>
        <fullName evidence="2">Uncharacterized protein</fullName>
    </submittedName>
</protein>
<feature type="region of interest" description="Disordered" evidence="1">
    <location>
        <begin position="650"/>
        <end position="921"/>
    </location>
</feature>
<feature type="region of interest" description="Disordered" evidence="1">
    <location>
        <begin position="52"/>
        <end position="72"/>
    </location>
</feature>
<dbReference type="GO" id="GO:0048024">
    <property type="term" value="P:regulation of mRNA splicing, via spliceosome"/>
    <property type="evidence" value="ECO:0007669"/>
    <property type="project" value="TreeGrafter"/>
</dbReference>
<sequence>MKEGREGTRTRIPRKRSGPEKPELAIRQFVSLASASWYASWGVIVDGKSVAQKQDTEDRDGPTCGPAAKAGKARVTAVPSRWDGLVRGRACITAVRSTQATQKSKKKHARAPAVVRNRHEQILRQRVETPRQPSLSTLPPHSRGWKQMKDTIRRSPRQTVQLSAVWAFSVRDKKKADWGGLTCRTMEIAALGCATVDAVMSCLHPNATEQQTLLDVDRVTPCRFRRAPVLAACCCLLLLAALDAARRVQNREPLACILEVPQGRAAPICVRLSCRQRRRLILFLPVDRRTSPTVDEQFVARHGGVDDCPPWGTRPAYRHGRSENETCASDAVGHDAEHLGRAIAVCKERQEPSSGVRKSSCMLLDPVGRSTRRNYCVWTEEPPLMHRQMIRFEGKSLALETHQEKFRHELYFSGDSDSEDEWSFSGLINHNLAVLEPDEATAGTDKALETLKNNMAAMEQEREARTPIQTPELAPTSRNNKYQKHLKKPSLLGGFPRSATASPLHTSTHSSTHLAPTSAAKQLNSDLTYTRGKDYEFACRTAVLHLLAIEPTSLTEICKKIRMSRDLTHRTLSKVAKLEADDKWKLADRSYKDLDVYKFKYSKEDRKTAIDNAIRAYDRQRVSRDDKLWDKLLPVKERGQGKILSRLNLNPGAAQTSSTPAVKPTKFDRKGMPKKEVKKDVKKEKKTNDGNPEQSRKSEQAKKPEKAERKVERKVEKREPKEKEMTKQEMRTKKLAERRAAQMESKKAAFEKAAKEDAKAASRSQNLQISRPKNPSPLSSSPPVNASDFEDNHPVHKRLSACASPAKSSAGNSDGNLKRKANDLDSSMHEHNISNKVRKVESSSTISGTPRQKRKADAVSSSHESPPPAKQRKLDPPIQLKQTNGIHSSSTSSQSSSSHSQGSVRPESSDSPLSDPSDASPLALSWRQTLTLAQQFKAYYVPYEKLYFELANATEPPTDEQRAELMKMHRKLESMKREIHAGALKQ</sequence>
<organism evidence="2 3">
    <name type="scientific">Aulographum hederae CBS 113979</name>
    <dbReference type="NCBI Taxonomy" id="1176131"/>
    <lineage>
        <taxon>Eukaryota</taxon>
        <taxon>Fungi</taxon>
        <taxon>Dikarya</taxon>
        <taxon>Ascomycota</taxon>
        <taxon>Pezizomycotina</taxon>
        <taxon>Dothideomycetes</taxon>
        <taxon>Pleosporomycetidae</taxon>
        <taxon>Aulographales</taxon>
        <taxon>Aulographaceae</taxon>
    </lineage>
</organism>
<dbReference type="PANTHER" id="PTHR23148:SF0">
    <property type="entry name" value="SERINE_ARGININE REPETITIVE MATRIX PROTEIN 1"/>
    <property type="match status" value="1"/>
</dbReference>
<dbReference type="InterPro" id="IPR036390">
    <property type="entry name" value="WH_DNA-bd_sf"/>
</dbReference>
<keyword evidence="3" id="KW-1185">Reference proteome</keyword>
<feature type="compositionally biased region" description="Low complexity" evidence="1">
    <location>
        <begin position="887"/>
        <end position="921"/>
    </location>
</feature>
<dbReference type="AlphaFoldDB" id="A0A6G1H659"/>
<accession>A0A6G1H659</accession>
<feature type="compositionally biased region" description="Low complexity" evidence="1">
    <location>
        <begin position="498"/>
        <end position="517"/>
    </location>
</feature>
<dbReference type="InterPro" id="IPR042065">
    <property type="entry name" value="E3_ELL-like"/>
</dbReference>